<dbReference type="InterPro" id="IPR028730">
    <property type="entry name" value="ZFYVE26"/>
</dbReference>
<proteinExistence type="predicted"/>
<organism evidence="1 2">
    <name type="scientific">Saccoglossus kowalevskii</name>
    <name type="common">Acorn worm</name>
    <dbReference type="NCBI Taxonomy" id="10224"/>
    <lineage>
        <taxon>Eukaryota</taxon>
        <taxon>Metazoa</taxon>
        <taxon>Hemichordata</taxon>
        <taxon>Enteropneusta</taxon>
        <taxon>Harrimaniidae</taxon>
        <taxon>Saccoglossus</taxon>
    </lineage>
</organism>
<protein>
    <submittedName>
        <fullName evidence="2">Zinc finger FYVE domain-containing protein 26-like</fullName>
    </submittedName>
</protein>
<dbReference type="Proteomes" id="UP000694865">
    <property type="component" value="Unplaced"/>
</dbReference>
<keyword evidence="1" id="KW-1185">Reference proteome</keyword>
<reference evidence="2" key="1">
    <citation type="submission" date="2025-08" db="UniProtKB">
        <authorList>
            <consortium name="RefSeq"/>
        </authorList>
    </citation>
    <scope>IDENTIFICATION</scope>
    <source>
        <tissue evidence="2">Testes</tissue>
    </source>
</reference>
<evidence type="ECO:0000313" key="2">
    <source>
        <dbReference type="RefSeq" id="XP_006816292.1"/>
    </source>
</evidence>
<dbReference type="PANTHER" id="PTHR46591:SF1">
    <property type="entry name" value="ZINC FINGER FYVE DOMAIN-CONTAINING PROTEIN 26"/>
    <property type="match status" value="1"/>
</dbReference>
<sequence>MYVAPSTSLCMSILDLHSNPLACAQQILVFCHDVSEYLKPIKPGIPNPEVDYNLVISMIQTLLMNAKLKFMKSGESSGVAMCDTYLSRVDILTMMLSSNYQDIPTIEEITKADSA</sequence>
<gene>
    <name evidence="2" type="primary">LOC102806483</name>
</gene>
<dbReference type="PANTHER" id="PTHR46591">
    <property type="entry name" value="ZINC FINGER FYVE DOMAIN-CONTAINING PROTEIN 26"/>
    <property type="match status" value="1"/>
</dbReference>
<feature type="non-terminal residue" evidence="2">
    <location>
        <position position="115"/>
    </location>
</feature>
<name>A0ABM0M8F1_SACKO</name>
<dbReference type="GeneID" id="102806483"/>
<evidence type="ECO:0000313" key="1">
    <source>
        <dbReference type="Proteomes" id="UP000694865"/>
    </source>
</evidence>
<dbReference type="RefSeq" id="XP_006816292.1">
    <property type="nucleotide sequence ID" value="XM_006816229.1"/>
</dbReference>
<accession>A0ABM0M8F1</accession>